<dbReference type="InterPro" id="IPR000835">
    <property type="entry name" value="HTH_MarR-typ"/>
</dbReference>
<proteinExistence type="predicted"/>
<evidence type="ECO:0000313" key="3">
    <source>
        <dbReference type="Proteomes" id="UP000515512"/>
    </source>
</evidence>
<evidence type="ECO:0000313" key="2">
    <source>
        <dbReference type="EMBL" id="QLY29915.1"/>
    </source>
</evidence>
<feature type="domain" description="HTH marR-type" evidence="1">
    <location>
        <begin position="5"/>
        <end position="139"/>
    </location>
</feature>
<gene>
    <name evidence="2" type="ORF">H0264_32685</name>
</gene>
<dbReference type="GO" id="GO:0006950">
    <property type="term" value="P:response to stress"/>
    <property type="evidence" value="ECO:0007669"/>
    <property type="project" value="TreeGrafter"/>
</dbReference>
<dbReference type="Pfam" id="PF12802">
    <property type="entry name" value="MarR_2"/>
    <property type="match status" value="1"/>
</dbReference>
<dbReference type="EMBL" id="CP059399">
    <property type="protein sequence ID" value="QLY29915.1"/>
    <property type="molecule type" value="Genomic_DNA"/>
</dbReference>
<dbReference type="SMART" id="SM00347">
    <property type="entry name" value="HTH_MARR"/>
    <property type="match status" value="1"/>
</dbReference>
<dbReference type="InterPro" id="IPR036388">
    <property type="entry name" value="WH-like_DNA-bd_sf"/>
</dbReference>
<dbReference type="KEGG" id="nhu:H0264_32685"/>
<organism evidence="2 3">
    <name type="scientific">Nocardia huaxiensis</name>
    <dbReference type="NCBI Taxonomy" id="2755382"/>
    <lineage>
        <taxon>Bacteria</taxon>
        <taxon>Bacillati</taxon>
        <taxon>Actinomycetota</taxon>
        <taxon>Actinomycetes</taxon>
        <taxon>Mycobacteriales</taxon>
        <taxon>Nocardiaceae</taxon>
        <taxon>Nocardia</taxon>
    </lineage>
</organism>
<dbReference type="Gene3D" id="1.10.10.10">
    <property type="entry name" value="Winged helix-like DNA-binding domain superfamily/Winged helix DNA-binding domain"/>
    <property type="match status" value="1"/>
</dbReference>
<name>A0A7D6VDK7_9NOCA</name>
<dbReference type="InterPro" id="IPR039422">
    <property type="entry name" value="MarR/SlyA-like"/>
</dbReference>
<dbReference type="PROSITE" id="PS50995">
    <property type="entry name" value="HTH_MARR_2"/>
    <property type="match status" value="1"/>
</dbReference>
<reference evidence="2 3" key="1">
    <citation type="submission" date="2020-07" db="EMBL/GenBank/DDBJ databases">
        <authorList>
            <person name="Zhuang K."/>
            <person name="Ran Y."/>
        </authorList>
    </citation>
    <scope>NUCLEOTIDE SEQUENCE [LARGE SCALE GENOMIC DNA]</scope>
    <source>
        <strain evidence="2 3">WCH-YHL-001</strain>
    </source>
</reference>
<accession>A0A7D6VDK7</accession>
<dbReference type="InterPro" id="IPR036390">
    <property type="entry name" value="WH_DNA-bd_sf"/>
</dbReference>
<dbReference type="SUPFAM" id="SSF46785">
    <property type="entry name" value="Winged helix' DNA-binding domain"/>
    <property type="match status" value="1"/>
</dbReference>
<dbReference type="PANTHER" id="PTHR33164">
    <property type="entry name" value="TRANSCRIPTIONAL REGULATOR, MARR FAMILY"/>
    <property type="match status" value="1"/>
</dbReference>
<keyword evidence="3" id="KW-1185">Reference proteome</keyword>
<evidence type="ECO:0000259" key="1">
    <source>
        <dbReference type="PROSITE" id="PS50995"/>
    </source>
</evidence>
<protein>
    <submittedName>
        <fullName evidence="2">MarR family transcriptional regulator</fullName>
    </submittedName>
</protein>
<dbReference type="GO" id="GO:0003700">
    <property type="term" value="F:DNA-binding transcription factor activity"/>
    <property type="evidence" value="ECO:0007669"/>
    <property type="project" value="InterPro"/>
</dbReference>
<dbReference type="Proteomes" id="UP000515512">
    <property type="component" value="Chromosome"/>
</dbReference>
<dbReference type="RefSeq" id="WP_181581117.1">
    <property type="nucleotide sequence ID" value="NZ_CP059399.1"/>
</dbReference>
<dbReference type="PANTHER" id="PTHR33164:SF57">
    <property type="entry name" value="MARR-FAMILY TRANSCRIPTIONAL REGULATOR"/>
    <property type="match status" value="1"/>
</dbReference>
<sequence length="145" mass="16116">MADDQVNVALLMYIAHRSMETRIHEAVARAGGFDITIAQGRLAGQIGPEGTRLTELADRAQITKQTASFLVDQLEKAGCVERVPDPGDGRARLIRLSARGQEMADHANTIAAQIEKEWTEHLGPRRMTQLREALERLREITDPYA</sequence>
<dbReference type="AlphaFoldDB" id="A0A7D6VDK7"/>